<evidence type="ECO:0000313" key="9">
    <source>
        <dbReference type="Proteomes" id="UP001153365"/>
    </source>
</evidence>
<dbReference type="Gene3D" id="1.10.630.10">
    <property type="entry name" value="Cytochrome P450"/>
    <property type="match status" value="1"/>
</dbReference>
<keyword evidence="3 6" id="KW-0479">Metal-binding</keyword>
<dbReference type="PRINTS" id="PR00385">
    <property type="entry name" value="P450"/>
</dbReference>
<organism evidence="8 9">
    <name type="scientific">Phakopsora pachyrhizi</name>
    <name type="common">Asian soybean rust disease fungus</name>
    <dbReference type="NCBI Taxonomy" id="170000"/>
    <lineage>
        <taxon>Eukaryota</taxon>
        <taxon>Fungi</taxon>
        <taxon>Dikarya</taxon>
        <taxon>Basidiomycota</taxon>
        <taxon>Pucciniomycotina</taxon>
        <taxon>Pucciniomycetes</taxon>
        <taxon>Pucciniales</taxon>
        <taxon>Phakopsoraceae</taxon>
        <taxon>Phakopsora</taxon>
    </lineage>
</organism>
<proteinExistence type="inferred from homology"/>
<protein>
    <submittedName>
        <fullName evidence="8">Cytochrome P450 monooxygenase</fullName>
    </submittedName>
</protein>
<evidence type="ECO:0000256" key="7">
    <source>
        <dbReference type="RuleBase" id="RU000461"/>
    </source>
</evidence>
<dbReference type="EMBL" id="CALTRL010005763">
    <property type="protein sequence ID" value="CAH7685979.1"/>
    <property type="molecule type" value="Genomic_DNA"/>
</dbReference>
<dbReference type="AlphaFoldDB" id="A0AAV0BG95"/>
<comment type="cofactor">
    <cofactor evidence="1 6">
        <name>heme</name>
        <dbReference type="ChEBI" id="CHEBI:30413"/>
    </cofactor>
</comment>
<dbReference type="SUPFAM" id="SSF48264">
    <property type="entry name" value="Cytochrome P450"/>
    <property type="match status" value="1"/>
</dbReference>
<dbReference type="PROSITE" id="PS00086">
    <property type="entry name" value="CYTOCHROME_P450"/>
    <property type="match status" value="1"/>
</dbReference>
<dbReference type="GO" id="GO:0005506">
    <property type="term" value="F:iron ion binding"/>
    <property type="evidence" value="ECO:0007669"/>
    <property type="project" value="InterPro"/>
</dbReference>
<dbReference type="InterPro" id="IPR001128">
    <property type="entry name" value="Cyt_P450"/>
</dbReference>
<dbReference type="Pfam" id="PF00067">
    <property type="entry name" value="p450"/>
    <property type="match status" value="1"/>
</dbReference>
<comment type="caution">
    <text evidence="8">The sequence shown here is derived from an EMBL/GenBank/DDBJ whole genome shotgun (WGS) entry which is preliminary data.</text>
</comment>
<accession>A0AAV0BG95</accession>
<keyword evidence="7 8" id="KW-0503">Monooxygenase</keyword>
<evidence type="ECO:0000256" key="4">
    <source>
        <dbReference type="ARBA" id="ARBA00023002"/>
    </source>
</evidence>
<dbReference type="InterPro" id="IPR036396">
    <property type="entry name" value="Cyt_P450_sf"/>
</dbReference>
<keyword evidence="9" id="KW-1185">Reference proteome</keyword>
<comment type="similarity">
    <text evidence="2 7">Belongs to the cytochrome P450 family.</text>
</comment>
<keyword evidence="4 7" id="KW-0560">Oxidoreductase</keyword>
<keyword evidence="6 7" id="KW-0349">Heme</keyword>
<dbReference type="GO" id="GO:0004497">
    <property type="term" value="F:monooxygenase activity"/>
    <property type="evidence" value="ECO:0007669"/>
    <property type="project" value="UniProtKB-KW"/>
</dbReference>
<dbReference type="InterPro" id="IPR002401">
    <property type="entry name" value="Cyt_P450_E_grp-I"/>
</dbReference>
<dbReference type="GO" id="GO:0016705">
    <property type="term" value="F:oxidoreductase activity, acting on paired donors, with incorporation or reduction of molecular oxygen"/>
    <property type="evidence" value="ECO:0007669"/>
    <property type="project" value="InterPro"/>
</dbReference>
<dbReference type="PRINTS" id="PR00463">
    <property type="entry name" value="EP450I"/>
</dbReference>
<feature type="binding site" description="axial binding residue" evidence="6">
    <location>
        <position position="473"/>
    </location>
    <ligand>
        <name>heme</name>
        <dbReference type="ChEBI" id="CHEBI:30413"/>
    </ligand>
    <ligandPart>
        <name>Fe</name>
        <dbReference type="ChEBI" id="CHEBI:18248"/>
    </ligandPart>
</feature>
<dbReference type="PANTHER" id="PTHR24305:SF166">
    <property type="entry name" value="CYTOCHROME P450 12A4, MITOCHONDRIAL-RELATED"/>
    <property type="match status" value="1"/>
</dbReference>
<dbReference type="PANTHER" id="PTHR24305">
    <property type="entry name" value="CYTOCHROME P450"/>
    <property type="match status" value="1"/>
</dbReference>
<dbReference type="InterPro" id="IPR050121">
    <property type="entry name" value="Cytochrome_P450_monoxygenase"/>
</dbReference>
<keyword evidence="5 6" id="KW-0408">Iron</keyword>
<sequence>MLLFHNFLTVYEHYRVSSVFAFFRYFGFHRAKSLLHKFPGPPADSIIFGNLKGILRAEHGAMHEKWAKGYGPVFTYWCLFGQKRLCITDPKSINHILKNVEDFTRPAAEVTELKKWLGNGITASEGAQHKRQLKLISPFFSLSNIKSNANVFEEKSIKATDMYQWYRKVTMDIIGKVAFSQNFNSLEFSTCETELLSILERVISTGSEQLTEFNFVIRTLLKKIPSLQKYIPTERVKSMKGSLDALQKISRKILSKRYLEICQLGASRKDLLSLLVENDKPSSRQENYLEEEVVAQISTFLVAGSETTATFLSWATWMLASHPEIQEKLREEILSARGQSEDCSTDDKLDRVLSLPYLEAVCRETLRLAPPVSSVLRVARKVGEIPLSQPVSLTDGQILDHIPVKPGQTILISFSAYQRREDIFGPCVDVFNPERWLSATEDGTKTLSKGMKNLQTVGVWAGLLAFSAGPKACIGFQFALMEAKVILSTMLTHFKFKEYDERSPILERRGNTVSKLCPGY</sequence>
<dbReference type="Proteomes" id="UP001153365">
    <property type="component" value="Unassembled WGS sequence"/>
</dbReference>
<evidence type="ECO:0000256" key="1">
    <source>
        <dbReference type="ARBA" id="ARBA00001971"/>
    </source>
</evidence>
<evidence type="ECO:0000256" key="2">
    <source>
        <dbReference type="ARBA" id="ARBA00010617"/>
    </source>
</evidence>
<evidence type="ECO:0000256" key="6">
    <source>
        <dbReference type="PIRSR" id="PIRSR602401-1"/>
    </source>
</evidence>
<evidence type="ECO:0000313" key="8">
    <source>
        <dbReference type="EMBL" id="CAH7685979.1"/>
    </source>
</evidence>
<evidence type="ECO:0000256" key="5">
    <source>
        <dbReference type="ARBA" id="ARBA00023004"/>
    </source>
</evidence>
<evidence type="ECO:0000256" key="3">
    <source>
        <dbReference type="ARBA" id="ARBA00022723"/>
    </source>
</evidence>
<dbReference type="InterPro" id="IPR017972">
    <property type="entry name" value="Cyt_P450_CS"/>
</dbReference>
<dbReference type="GO" id="GO:0020037">
    <property type="term" value="F:heme binding"/>
    <property type="evidence" value="ECO:0007669"/>
    <property type="project" value="InterPro"/>
</dbReference>
<gene>
    <name evidence="8" type="ORF">PPACK8108_LOCUS20571</name>
</gene>
<reference evidence="8" key="1">
    <citation type="submission" date="2022-06" db="EMBL/GenBank/DDBJ databases">
        <authorList>
            <consortium name="SYNGENTA / RWTH Aachen University"/>
        </authorList>
    </citation>
    <scope>NUCLEOTIDE SEQUENCE</scope>
</reference>
<name>A0AAV0BG95_PHAPC</name>